<evidence type="ECO:0000256" key="12">
    <source>
        <dbReference type="SAM" id="Phobius"/>
    </source>
</evidence>
<comment type="catalytic activity">
    <reaction evidence="1">
        <text>ATP + protein L-histidine = ADP + protein N-phospho-L-histidine.</text>
        <dbReference type="EC" id="2.7.13.3"/>
    </reaction>
</comment>
<dbReference type="Gene3D" id="3.30.565.10">
    <property type="entry name" value="Histidine kinase-like ATPase, C-terminal domain"/>
    <property type="match status" value="1"/>
</dbReference>
<dbReference type="PROSITE" id="PS50885">
    <property type="entry name" value="HAMP"/>
    <property type="match status" value="1"/>
</dbReference>
<feature type="transmembrane region" description="Helical" evidence="12">
    <location>
        <begin position="163"/>
        <end position="186"/>
    </location>
</feature>
<dbReference type="Pfam" id="PF00512">
    <property type="entry name" value="HisKA"/>
    <property type="match status" value="1"/>
</dbReference>
<evidence type="ECO:0000256" key="1">
    <source>
        <dbReference type="ARBA" id="ARBA00000085"/>
    </source>
</evidence>
<dbReference type="PROSITE" id="PS50109">
    <property type="entry name" value="HIS_KIN"/>
    <property type="match status" value="1"/>
</dbReference>
<proteinExistence type="predicted"/>
<evidence type="ECO:0000313" key="16">
    <source>
        <dbReference type="Proteomes" id="UP000545761"/>
    </source>
</evidence>
<evidence type="ECO:0000259" key="13">
    <source>
        <dbReference type="PROSITE" id="PS50109"/>
    </source>
</evidence>
<dbReference type="InterPro" id="IPR050428">
    <property type="entry name" value="TCS_sensor_his_kinase"/>
</dbReference>
<evidence type="ECO:0000256" key="6">
    <source>
        <dbReference type="ARBA" id="ARBA00022692"/>
    </source>
</evidence>
<evidence type="ECO:0000256" key="3">
    <source>
        <dbReference type="ARBA" id="ARBA00012438"/>
    </source>
</evidence>
<dbReference type="Pfam" id="PF00672">
    <property type="entry name" value="HAMP"/>
    <property type="match status" value="1"/>
</dbReference>
<dbReference type="RefSeq" id="WP_181660078.1">
    <property type="nucleotide sequence ID" value="NZ_JACEHE010000017.1"/>
</dbReference>
<dbReference type="PANTHER" id="PTHR45436">
    <property type="entry name" value="SENSOR HISTIDINE KINASE YKOH"/>
    <property type="match status" value="1"/>
</dbReference>
<dbReference type="GO" id="GO:0005886">
    <property type="term" value="C:plasma membrane"/>
    <property type="evidence" value="ECO:0007669"/>
    <property type="project" value="UniProtKB-SubCell"/>
</dbReference>
<reference evidence="15 16" key="1">
    <citation type="submission" date="2020-07" db="EMBL/GenBank/DDBJ databases">
        <title>Streptomyces isolated from Indian soil.</title>
        <authorList>
            <person name="Mandal S."/>
            <person name="Maiti P.K."/>
        </authorList>
    </citation>
    <scope>NUCLEOTIDE SEQUENCE [LARGE SCALE GENOMIC DNA]</scope>
    <source>
        <strain evidence="15 16">PSKA28</strain>
    </source>
</reference>
<dbReference type="InterPro" id="IPR003594">
    <property type="entry name" value="HATPase_dom"/>
</dbReference>
<evidence type="ECO:0000256" key="4">
    <source>
        <dbReference type="ARBA" id="ARBA00022553"/>
    </source>
</evidence>
<dbReference type="SUPFAM" id="SSF55874">
    <property type="entry name" value="ATPase domain of HSP90 chaperone/DNA topoisomerase II/histidine kinase"/>
    <property type="match status" value="1"/>
</dbReference>
<evidence type="ECO:0000313" key="15">
    <source>
        <dbReference type="EMBL" id="MBA2949133.1"/>
    </source>
</evidence>
<evidence type="ECO:0000256" key="10">
    <source>
        <dbReference type="ARBA" id="ARBA00023136"/>
    </source>
</evidence>
<keyword evidence="4" id="KW-0597">Phosphoprotein</keyword>
<dbReference type="EC" id="2.7.13.3" evidence="3"/>
<dbReference type="CDD" id="cd06225">
    <property type="entry name" value="HAMP"/>
    <property type="match status" value="1"/>
</dbReference>
<feature type="compositionally biased region" description="Gly residues" evidence="11">
    <location>
        <begin position="470"/>
        <end position="481"/>
    </location>
</feature>
<dbReference type="Pfam" id="PF02518">
    <property type="entry name" value="HATPase_c"/>
    <property type="match status" value="1"/>
</dbReference>
<evidence type="ECO:0000256" key="11">
    <source>
        <dbReference type="SAM" id="MobiDB-lite"/>
    </source>
</evidence>
<evidence type="ECO:0000256" key="9">
    <source>
        <dbReference type="ARBA" id="ARBA00023012"/>
    </source>
</evidence>
<dbReference type="EMBL" id="JACEHE010000017">
    <property type="protein sequence ID" value="MBA2949133.1"/>
    <property type="molecule type" value="Genomic_DNA"/>
</dbReference>
<dbReference type="CDD" id="cd00082">
    <property type="entry name" value="HisKA"/>
    <property type="match status" value="1"/>
</dbReference>
<evidence type="ECO:0000256" key="7">
    <source>
        <dbReference type="ARBA" id="ARBA00022777"/>
    </source>
</evidence>
<keyword evidence="6 12" id="KW-0812">Transmembrane</keyword>
<comment type="subcellular location">
    <subcellularLocation>
        <location evidence="2">Cell membrane</location>
    </subcellularLocation>
</comment>
<evidence type="ECO:0000256" key="2">
    <source>
        <dbReference type="ARBA" id="ARBA00004236"/>
    </source>
</evidence>
<dbReference type="InterPro" id="IPR005467">
    <property type="entry name" value="His_kinase_dom"/>
</dbReference>
<dbReference type="SMART" id="SM00388">
    <property type="entry name" value="HisKA"/>
    <property type="match status" value="1"/>
</dbReference>
<keyword evidence="9" id="KW-0902">Two-component regulatory system</keyword>
<dbReference type="InterPro" id="IPR004358">
    <property type="entry name" value="Sig_transdc_His_kin-like_C"/>
</dbReference>
<evidence type="ECO:0000256" key="8">
    <source>
        <dbReference type="ARBA" id="ARBA00022989"/>
    </source>
</evidence>
<evidence type="ECO:0000256" key="5">
    <source>
        <dbReference type="ARBA" id="ARBA00022679"/>
    </source>
</evidence>
<dbReference type="InterPro" id="IPR036097">
    <property type="entry name" value="HisK_dim/P_sf"/>
</dbReference>
<comment type="caution">
    <text evidence="15">The sequence shown here is derived from an EMBL/GenBank/DDBJ whole genome shotgun (WGS) entry which is preliminary data.</text>
</comment>
<dbReference type="InterPro" id="IPR036890">
    <property type="entry name" value="HATPase_C_sf"/>
</dbReference>
<organism evidence="15 16">
    <name type="scientific">Streptomyces himalayensis subsp. himalayensis</name>
    <dbReference type="NCBI Taxonomy" id="2756131"/>
    <lineage>
        <taxon>Bacteria</taxon>
        <taxon>Bacillati</taxon>
        <taxon>Actinomycetota</taxon>
        <taxon>Actinomycetes</taxon>
        <taxon>Kitasatosporales</taxon>
        <taxon>Streptomycetaceae</taxon>
        <taxon>Streptomyces</taxon>
        <taxon>Streptomyces himalayensis</taxon>
    </lineage>
</organism>
<dbReference type="PANTHER" id="PTHR45436:SF5">
    <property type="entry name" value="SENSOR HISTIDINE KINASE TRCS"/>
    <property type="match status" value="1"/>
</dbReference>
<dbReference type="AlphaFoldDB" id="A0A7W0DPZ5"/>
<keyword evidence="10 12" id="KW-0472">Membrane</keyword>
<dbReference type="PRINTS" id="PR00344">
    <property type="entry name" value="BCTRLSENSOR"/>
</dbReference>
<evidence type="ECO:0000259" key="14">
    <source>
        <dbReference type="PROSITE" id="PS50885"/>
    </source>
</evidence>
<dbReference type="SMART" id="SM00387">
    <property type="entry name" value="HATPase_c"/>
    <property type="match status" value="1"/>
</dbReference>
<dbReference type="GO" id="GO:0000155">
    <property type="term" value="F:phosphorelay sensor kinase activity"/>
    <property type="evidence" value="ECO:0007669"/>
    <property type="project" value="InterPro"/>
</dbReference>
<feature type="region of interest" description="Disordered" evidence="11">
    <location>
        <begin position="467"/>
        <end position="496"/>
    </location>
</feature>
<feature type="domain" description="Histidine kinase" evidence="13">
    <location>
        <begin position="249"/>
        <end position="464"/>
    </location>
</feature>
<dbReference type="SUPFAM" id="SSF47384">
    <property type="entry name" value="Homodimeric domain of signal transducing histidine kinase"/>
    <property type="match status" value="1"/>
</dbReference>
<keyword evidence="5" id="KW-0808">Transferase</keyword>
<protein>
    <recommendedName>
        <fullName evidence="3">histidine kinase</fullName>
        <ecNumber evidence="3">2.7.13.3</ecNumber>
    </recommendedName>
</protein>
<keyword evidence="8 12" id="KW-1133">Transmembrane helix</keyword>
<sequence length="496" mass="52434">MTYRLLRSYLTLAALVLVALVWPLGHFYIRSEQTRAIASLEHDAEALAAFADHLIETDSTDRLPRLARENAASTGGRVVVVDSTGRLFAAWPPLEPGEAAGLSTRPEIATALRGGSRAGVRRERSRRGELVHLAVPTRPGPAVRGAVRLTVPGSSVDGNSGRVWGFLALVGAAVLALAAVAAVALARWIGRPVRYLEETAARIAAGGDLVVPERTVSGPPELRRLTETLRTTARRLQYLLTAQGAFAGEASHQLRTPLAALRLRLENLERDVAPRSLPDWEAALTETDRLARTTETLLAMARLDEASLEPEPLDLDAAVARHVRTWVPLAAESGVRLTASGGPVGRVWAVPGGVEQILDNLLANAVRAAPPGSTVVVHRLARRPRRGLPPIVELHVVDQGPGLDAAQRERAFDRFWRAPDAPKGGTGLGLPLVRQLARASGGEALLLPAPGRGLDATVVLRAVTESVNGGHSGGSTAGGQSGASARVSAVDGRHGR</sequence>
<gene>
    <name evidence="15" type="ORF">H1D24_25750</name>
</gene>
<dbReference type="InterPro" id="IPR003660">
    <property type="entry name" value="HAMP_dom"/>
</dbReference>
<dbReference type="Gene3D" id="1.10.287.130">
    <property type="match status" value="1"/>
</dbReference>
<dbReference type="Proteomes" id="UP000545761">
    <property type="component" value="Unassembled WGS sequence"/>
</dbReference>
<name>A0A7W0DPZ5_9ACTN</name>
<keyword evidence="7 15" id="KW-0418">Kinase</keyword>
<dbReference type="InterPro" id="IPR003661">
    <property type="entry name" value="HisK_dim/P_dom"/>
</dbReference>
<dbReference type="SMART" id="SM00304">
    <property type="entry name" value="HAMP"/>
    <property type="match status" value="1"/>
</dbReference>
<dbReference type="Gene3D" id="6.10.340.10">
    <property type="match status" value="1"/>
</dbReference>
<feature type="domain" description="HAMP" evidence="14">
    <location>
        <begin position="187"/>
        <end position="241"/>
    </location>
</feature>
<accession>A0A7W0DPZ5</accession>